<keyword evidence="2" id="KW-1185">Reference proteome</keyword>
<evidence type="ECO:0000313" key="1">
    <source>
        <dbReference type="EMBL" id="GFZ12922.1"/>
    </source>
</evidence>
<gene>
    <name evidence="1" type="ORF">Acr_23g0013070</name>
</gene>
<dbReference type="Proteomes" id="UP000585474">
    <property type="component" value="Unassembled WGS sequence"/>
</dbReference>
<dbReference type="OrthoDB" id="1591000at2759"/>
<dbReference type="EMBL" id="BJWL01000023">
    <property type="protein sequence ID" value="GFZ12922.1"/>
    <property type="molecule type" value="Genomic_DNA"/>
</dbReference>
<organism evidence="1 2">
    <name type="scientific">Actinidia rufa</name>
    <dbReference type="NCBI Taxonomy" id="165716"/>
    <lineage>
        <taxon>Eukaryota</taxon>
        <taxon>Viridiplantae</taxon>
        <taxon>Streptophyta</taxon>
        <taxon>Embryophyta</taxon>
        <taxon>Tracheophyta</taxon>
        <taxon>Spermatophyta</taxon>
        <taxon>Magnoliopsida</taxon>
        <taxon>eudicotyledons</taxon>
        <taxon>Gunneridae</taxon>
        <taxon>Pentapetalae</taxon>
        <taxon>asterids</taxon>
        <taxon>Ericales</taxon>
        <taxon>Actinidiaceae</taxon>
        <taxon>Actinidia</taxon>
    </lineage>
</organism>
<sequence length="42" mass="4883">MGKFEEQVKDRAKELKTLFKKGVKIVGESCKKGWHKVKHIRG</sequence>
<proteinExistence type="predicted"/>
<accession>A0A7J0GQ53</accession>
<protein>
    <submittedName>
        <fullName evidence="1">Uncharacterized protein</fullName>
    </submittedName>
</protein>
<name>A0A7J0GQ53_9ERIC</name>
<dbReference type="AlphaFoldDB" id="A0A7J0GQ53"/>
<comment type="caution">
    <text evidence="1">The sequence shown here is derived from an EMBL/GenBank/DDBJ whole genome shotgun (WGS) entry which is preliminary data.</text>
</comment>
<evidence type="ECO:0000313" key="2">
    <source>
        <dbReference type="Proteomes" id="UP000585474"/>
    </source>
</evidence>
<reference evidence="1 2" key="1">
    <citation type="submission" date="2019-07" db="EMBL/GenBank/DDBJ databases">
        <title>De Novo Assembly of kiwifruit Actinidia rufa.</title>
        <authorList>
            <person name="Sugita-Konishi S."/>
            <person name="Sato K."/>
            <person name="Mori E."/>
            <person name="Abe Y."/>
            <person name="Kisaki G."/>
            <person name="Hamano K."/>
            <person name="Suezawa K."/>
            <person name="Otani M."/>
            <person name="Fukuda T."/>
            <person name="Manabe T."/>
            <person name="Gomi K."/>
            <person name="Tabuchi M."/>
            <person name="Akimitsu K."/>
            <person name="Kataoka I."/>
        </authorList>
    </citation>
    <scope>NUCLEOTIDE SEQUENCE [LARGE SCALE GENOMIC DNA]</scope>
    <source>
        <strain evidence="2">cv. Fuchu</strain>
    </source>
</reference>